<comment type="similarity">
    <text evidence="2">Belongs to the nucleobase:cation symporter-2 (NCS2) (TC 2.A.40) family.</text>
</comment>
<feature type="transmembrane region" description="Helical" evidence="7">
    <location>
        <begin position="196"/>
        <end position="214"/>
    </location>
</feature>
<sequence length="461" mass="47528">MGNEPVQNPALHPPLGGAAAAAYLEPNGSPQQQENRIRVEEKLSPSRTLLYGVQHVFVSNVWLDPLFIAAAAGLPLALASNLVNAIFIGAGLVTLLQAARLARLPIIQGPSAAFDALMISAGKAGSLAAAGGAILISALVVFLAAVTGLLGRASVLFRPVVSGTVIFIVGIALSGFTLSEFLGGSPGTPGFASTQTLMMSLPTALIVIILSLFGRGMLRSFAFLIALIAGDFIALLLGRIEWGSIADKAWFGLPQLLPYGPLELNWPVFLTFFIAYIAAVIEAMGVYQAAAQITDADLNPGQIRRGFAGEAAGSAVSTLFGGFPTTAYGQNVGLLRLTRIGSRYPVMVAGALFLVLGFIPKAGAVLALTPSPVIGGIFLPAAASLIFTGLSGLMRMERTDANFMIAGLSILLAISLPAYGGGFPGMAGTLLSNSVIVGAASAIILHLILIDLPRVIQKGES</sequence>
<reference evidence="8 9" key="1">
    <citation type="submission" date="2023-07" db="EMBL/GenBank/DDBJ databases">
        <title>Paenibacillus sp. JX-17 nov. isolated from soil.</title>
        <authorList>
            <person name="Wan Y."/>
            <person name="Liu B."/>
        </authorList>
    </citation>
    <scope>NUCLEOTIDE SEQUENCE [LARGE SCALE GENOMIC DNA]</scope>
    <source>
        <strain evidence="8 9">JX-17</strain>
    </source>
</reference>
<keyword evidence="6 7" id="KW-0472">Membrane</keyword>
<dbReference type="EMBL" id="JAUQTB010000003">
    <property type="protein sequence ID" value="MDO7906468.1"/>
    <property type="molecule type" value="Genomic_DNA"/>
</dbReference>
<evidence type="ECO:0000256" key="3">
    <source>
        <dbReference type="ARBA" id="ARBA00022448"/>
    </source>
</evidence>
<evidence type="ECO:0000256" key="1">
    <source>
        <dbReference type="ARBA" id="ARBA00004141"/>
    </source>
</evidence>
<feature type="transmembrane region" description="Helical" evidence="7">
    <location>
        <begin position="156"/>
        <end position="176"/>
    </location>
</feature>
<keyword evidence="9" id="KW-1185">Reference proteome</keyword>
<comment type="caution">
    <text evidence="8">The sequence shown here is derived from an EMBL/GenBank/DDBJ whole genome shotgun (WGS) entry which is preliminary data.</text>
</comment>
<dbReference type="PANTHER" id="PTHR42810:SF2">
    <property type="entry name" value="PURINE PERMEASE C1399.01C-RELATED"/>
    <property type="match status" value="1"/>
</dbReference>
<keyword evidence="4 7" id="KW-0812">Transmembrane</keyword>
<evidence type="ECO:0000256" key="2">
    <source>
        <dbReference type="ARBA" id="ARBA00008821"/>
    </source>
</evidence>
<dbReference type="PANTHER" id="PTHR42810">
    <property type="entry name" value="PURINE PERMEASE C1399.01C-RELATED"/>
    <property type="match status" value="1"/>
</dbReference>
<proteinExistence type="inferred from homology"/>
<organism evidence="8 9">
    <name type="scientific">Paenibacillus lacisoli</name>
    <dbReference type="NCBI Taxonomy" id="3064525"/>
    <lineage>
        <taxon>Bacteria</taxon>
        <taxon>Bacillati</taxon>
        <taxon>Bacillota</taxon>
        <taxon>Bacilli</taxon>
        <taxon>Bacillales</taxon>
        <taxon>Paenibacillaceae</taxon>
        <taxon>Paenibacillus</taxon>
    </lineage>
</organism>
<accession>A0ABT9CB30</accession>
<evidence type="ECO:0000256" key="7">
    <source>
        <dbReference type="SAM" id="Phobius"/>
    </source>
</evidence>
<gene>
    <name evidence="8" type="ORF">Q5741_08560</name>
</gene>
<protein>
    <submittedName>
        <fullName evidence="8">Solute carrier family 23 protein</fullName>
    </submittedName>
</protein>
<name>A0ABT9CB30_9BACL</name>
<evidence type="ECO:0000256" key="4">
    <source>
        <dbReference type="ARBA" id="ARBA00022692"/>
    </source>
</evidence>
<feature type="transmembrane region" description="Helical" evidence="7">
    <location>
        <begin position="66"/>
        <end position="89"/>
    </location>
</feature>
<evidence type="ECO:0000313" key="8">
    <source>
        <dbReference type="EMBL" id="MDO7906468.1"/>
    </source>
</evidence>
<feature type="transmembrane region" description="Helical" evidence="7">
    <location>
        <begin position="127"/>
        <end position="149"/>
    </location>
</feature>
<dbReference type="Proteomes" id="UP001240171">
    <property type="component" value="Unassembled WGS sequence"/>
</dbReference>
<dbReference type="InterPro" id="IPR006043">
    <property type="entry name" value="NCS2"/>
</dbReference>
<keyword evidence="5 7" id="KW-1133">Transmembrane helix</keyword>
<dbReference type="NCBIfam" id="NF037981">
    <property type="entry name" value="NCS2_1"/>
    <property type="match status" value="1"/>
</dbReference>
<feature type="transmembrane region" description="Helical" evidence="7">
    <location>
        <begin position="344"/>
        <end position="367"/>
    </location>
</feature>
<evidence type="ECO:0000256" key="5">
    <source>
        <dbReference type="ARBA" id="ARBA00022989"/>
    </source>
</evidence>
<feature type="transmembrane region" description="Helical" evidence="7">
    <location>
        <begin position="431"/>
        <end position="452"/>
    </location>
</feature>
<feature type="transmembrane region" description="Helical" evidence="7">
    <location>
        <begin position="373"/>
        <end position="394"/>
    </location>
</feature>
<feature type="transmembrane region" description="Helical" evidence="7">
    <location>
        <begin position="401"/>
        <end position="419"/>
    </location>
</feature>
<evidence type="ECO:0000313" key="9">
    <source>
        <dbReference type="Proteomes" id="UP001240171"/>
    </source>
</evidence>
<feature type="transmembrane region" description="Helical" evidence="7">
    <location>
        <begin position="266"/>
        <end position="287"/>
    </location>
</feature>
<evidence type="ECO:0000256" key="6">
    <source>
        <dbReference type="ARBA" id="ARBA00023136"/>
    </source>
</evidence>
<feature type="transmembrane region" description="Helical" evidence="7">
    <location>
        <begin position="221"/>
        <end position="240"/>
    </location>
</feature>
<dbReference type="Pfam" id="PF00860">
    <property type="entry name" value="Xan_ur_permease"/>
    <property type="match status" value="1"/>
</dbReference>
<dbReference type="RefSeq" id="WP_305023658.1">
    <property type="nucleotide sequence ID" value="NZ_JAUQTB010000003.1"/>
</dbReference>
<comment type="subcellular location">
    <subcellularLocation>
        <location evidence="1">Membrane</location>
        <topology evidence="1">Multi-pass membrane protein</topology>
    </subcellularLocation>
</comment>
<keyword evidence="3" id="KW-0813">Transport</keyword>